<gene>
    <name evidence="2" type="ORF">ACFQ5M_08495</name>
</gene>
<evidence type="ECO:0008006" key="4">
    <source>
        <dbReference type="Google" id="ProtNLM"/>
    </source>
</evidence>
<dbReference type="Proteomes" id="UP001597267">
    <property type="component" value="Unassembled WGS sequence"/>
</dbReference>
<sequence>MDEDYFDFLVVQLTNWLHDGHFKAGSRYYLALESQAAVDQLFNEIQQTKTMPVKPFIVNNGHSIYQTIALEQDQLKAIIVPLGQRTHTNFLLNLQHLVTRQQAIFKQTMIIYLITEATPNIIYNARDLEDSGGPFALDNILNGLKLANAASPLKAGERAVVSDILHRVLRTKTDQLPQQLAAIYQLYKKDALTATDYVAHQMFYDPELKQTSAATTTKRLLSNQKLFSELKQIIVNNSPEQHIDNYVYFENPKDYQKYQNLANWSDLTYDQITAARQNFLKKTGIKIQLEADKIQRLNQHFTFWLQQKHYADEPTQNHSAKEYSILAFLKPNQISDQVILRLPFNAPLDPDAIDHNQSFFFQGKTDLSDLIKIVNRTIIVNIEHVDPNQIYYGQIHYGSSSEHLPLIFKFAILPFDPKYFLTIAPFFSLDVSNRGYYQIVLHTDAPAITFLGANNQNPVRIPISEQNLQEFFISQTTELDFSELLKQQSKIEFTILTLNIYDHLVPLRFQFSHERIVKQSLSNFAIENLRRQAPNGIYFDQDKLIERNKVYYLNASQQQLLNIETQMIKKQHFYGELNDQGDFEPLPLKLPEDIQASLDQICQFLLDNEMTLSLTTWTKYLKDNVTQLLAQIQQHIDNHLHDIAFPETIRNLFYIGAIKTKHAFYFSPFSPLLLSYRLVYDEMLDDVTLNEKIQTQISPAGLLPYLMMQGSLYQADTSYFNHWIRFTAKQTNHLKANYAHILAEILTNFRRHNTFLFQLNADQPLVVRFAHIYPDRTILKGIIEYFKTADHSPYYEIIPPLELHFQNYPDDQVFEKFFTVKTMTDLENLLGEPVDKTELNPADWQALIQRIQQNLSLYYAAKTITTEQSIYHISFYQPQSQIKLLNQLNQYMKPSFALDGLIPNKQTTMIENIGVQGFGTKDLERPVSNLITFAGIWNTLALICHHQLSPYILHNSWAIRETVVEDKETDKIIASSYQTTLFMPKAELVSKLQDNPKLELNRYHAVEPLAFDVISVTKNTNKVTTWQQYFQHNQVAAAIPQIHNLLHYHNLFNDIWDVNTSDNALKSSLQQITAYKEISGLLYQKDFLWLPISIKILRHYARDFGLDTNDNLLTVNNLSKVGLATDDILLMGLDLKNIAHPVMYLLPIILGPQPFAEANLTTMIEDLGPSFMQDYTKLFLARIFLTSLQQLPKDTIAPTILKKIDSVKDALFRADFEVSHRLHRYYGDAFRFVASTQNAFRTVQRDEVTGNTIVNVPLSDIYTYVLNTPEEIQKLIQSAEFDFQLKDLLQTHLTNETRLTNHHAKKAASDANAAETDGTSPQAALTAGNTTYEPARPLPVKNLSPATMQFYLGKSTTSEMIVNWPYGNTELSDRDLLLFGDDSPTKFKFIQQILRQMTQANLSAVIFLTEDKNRAYFTAQDFPKVKSLSLNQTPIHLDPFAVIRQSINNHYAEATTLALINQLTDMCRPAFNLSGSQVEQINQAMLTGLTKQTATFKFSNLPTYLSDKAILTKLKDLIDQDPFTYQETLKWRHFFDGQGELHVIRCSSFSLPLRKFVLDYLLSGFAAEARNSGSMYHPLPVFIDNAKALNFNMKGPLARTLKQGSQYGISLILNNPEFEPTANDLLMANDFETEILFKMSEEKSLMFAKIMSKSLKEYSNLTKLLTELTDTTYLINSHTLINQQLLPNLTTARLNLK</sequence>
<name>A0ABW4J891_9LACO</name>
<proteinExistence type="predicted"/>
<evidence type="ECO:0000313" key="2">
    <source>
        <dbReference type="EMBL" id="MFD1672133.1"/>
    </source>
</evidence>
<reference evidence="3" key="1">
    <citation type="journal article" date="2019" name="Int. J. Syst. Evol. Microbiol.">
        <title>The Global Catalogue of Microorganisms (GCM) 10K type strain sequencing project: providing services to taxonomists for standard genome sequencing and annotation.</title>
        <authorList>
            <consortium name="The Broad Institute Genomics Platform"/>
            <consortium name="The Broad Institute Genome Sequencing Center for Infectious Disease"/>
            <person name="Wu L."/>
            <person name="Ma J."/>
        </authorList>
    </citation>
    <scope>NUCLEOTIDE SEQUENCE [LARGE SCALE GENOMIC DNA]</scope>
    <source>
        <strain evidence="3">CCM 8896</strain>
    </source>
</reference>
<keyword evidence="3" id="KW-1185">Reference proteome</keyword>
<evidence type="ECO:0000256" key="1">
    <source>
        <dbReference type="SAM" id="MobiDB-lite"/>
    </source>
</evidence>
<feature type="region of interest" description="Disordered" evidence="1">
    <location>
        <begin position="1305"/>
        <end position="1325"/>
    </location>
</feature>
<organism evidence="2 3">
    <name type="scientific">Agrilactobacillus yilanensis</name>
    <dbReference type="NCBI Taxonomy" id="2485997"/>
    <lineage>
        <taxon>Bacteria</taxon>
        <taxon>Bacillati</taxon>
        <taxon>Bacillota</taxon>
        <taxon>Bacilli</taxon>
        <taxon>Lactobacillales</taxon>
        <taxon>Lactobacillaceae</taxon>
        <taxon>Agrilactobacillus</taxon>
    </lineage>
</organism>
<protein>
    <recommendedName>
        <fullName evidence="4">DNA phosphorothioation-dependent restriction protein DptH</fullName>
    </recommendedName>
</protein>
<accession>A0ABW4J891</accession>
<dbReference type="EMBL" id="JBHTOP010000022">
    <property type="protein sequence ID" value="MFD1672133.1"/>
    <property type="molecule type" value="Genomic_DNA"/>
</dbReference>
<comment type="caution">
    <text evidence="2">The sequence shown here is derived from an EMBL/GenBank/DDBJ whole genome shotgun (WGS) entry which is preliminary data.</text>
</comment>
<dbReference type="RefSeq" id="WP_125715784.1">
    <property type="nucleotide sequence ID" value="NZ_JBHTOP010000022.1"/>
</dbReference>
<evidence type="ECO:0000313" key="3">
    <source>
        <dbReference type="Proteomes" id="UP001597267"/>
    </source>
</evidence>